<dbReference type="AlphaFoldDB" id="A0AAP0HG23"/>
<organism evidence="1 2">
    <name type="scientific">Stephania cephalantha</name>
    <dbReference type="NCBI Taxonomy" id="152367"/>
    <lineage>
        <taxon>Eukaryota</taxon>
        <taxon>Viridiplantae</taxon>
        <taxon>Streptophyta</taxon>
        <taxon>Embryophyta</taxon>
        <taxon>Tracheophyta</taxon>
        <taxon>Spermatophyta</taxon>
        <taxon>Magnoliopsida</taxon>
        <taxon>Ranunculales</taxon>
        <taxon>Menispermaceae</taxon>
        <taxon>Menispermoideae</taxon>
        <taxon>Cissampelideae</taxon>
        <taxon>Stephania</taxon>
    </lineage>
</organism>
<sequence>MAVLRSSLSSHLQQLLLAKGVVCLSLKLESKPMSIVSFVFLVGAFVGRLCRSKVLLKALINSGVCNVRHPCTQIKLV</sequence>
<dbReference type="EMBL" id="JBBNAG010000013">
    <property type="protein sequence ID" value="KAK9083442.1"/>
    <property type="molecule type" value="Genomic_DNA"/>
</dbReference>
<keyword evidence="2" id="KW-1185">Reference proteome</keyword>
<comment type="caution">
    <text evidence="1">The sequence shown here is derived from an EMBL/GenBank/DDBJ whole genome shotgun (WGS) entry which is preliminary data.</text>
</comment>
<evidence type="ECO:0000313" key="1">
    <source>
        <dbReference type="EMBL" id="KAK9083442.1"/>
    </source>
</evidence>
<protein>
    <submittedName>
        <fullName evidence="1">Uncharacterized protein</fullName>
    </submittedName>
</protein>
<reference evidence="1 2" key="1">
    <citation type="submission" date="2024-01" db="EMBL/GenBank/DDBJ databases">
        <title>Genome assemblies of Stephania.</title>
        <authorList>
            <person name="Yang L."/>
        </authorList>
    </citation>
    <scope>NUCLEOTIDE SEQUENCE [LARGE SCALE GENOMIC DNA]</scope>
    <source>
        <strain evidence="1">JXDWG</strain>
        <tissue evidence="1">Leaf</tissue>
    </source>
</reference>
<name>A0AAP0HG23_9MAGN</name>
<dbReference type="Proteomes" id="UP001419268">
    <property type="component" value="Unassembled WGS sequence"/>
</dbReference>
<accession>A0AAP0HG23</accession>
<proteinExistence type="predicted"/>
<gene>
    <name evidence="1" type="ORF">Scep_029913</name>
</gene>
<evidence type="ECO:0000313" key="2">
    <source>
        <dbReference type="Proteomes" id="UP001419268"/>
    </source>
</evidence>